<name>A0A7J6L576_PEROL</name>
<gene>
    <name evidence="2" type="ORF">FOL46_008758</name>
</gene>
<organism evidence="2 3">
    <name type="scientific">Perkinsus olseni</name>
    <name type="common">Perkinsus atlanticus</name>
    <dbReference type="NCBI Taxonomy" id="32597"/>
    <lineage>
        <taxon>Eukaryota</taxon>
        <taxon>Sar</taxon>
        <taxon>Alveolata</taxon>
        <taxon>Perkinsozoa</taxon>
        <taxon>Perkinsea</taxon>
        <taxon>Perkinsida</taxon>
        <taxon>Perkinsidae</taxon>
        <taxon>Perkinsus</taxon>
    </lineage>
</organism>
<sequence>MVGDIWSHIRELTALSSELRGAEGGRFSMREDAFRAIKNHEKVLVIVQAADGGSRVRGIADHFAAVARDQAVLRSLYDPATSKGYKTAGMGYMTEHKSFFLRLFNRAFTSQDQPLGPRRVLTISAGNTQRRARKSGKRHGGRRREFLSEKRKVTCKVDDEDTKVLGTRLR</sequence>
<dbReference type="AlphaFoldDB" id="A0A7J6L576"/>
<reference evidence="2 3" key="1">
    <citation type="submission" date="2020-04" db="EMBL/GenBank/DDBJ databases">
        <title>Perkinsus olseni comparative genomics.</title>
        <authorList>
            <person name="Bogema D.R."/>
        </authorList>
    </citation>
    <scope>NUCLEOTIDE SEQUENCE [LARGE SCALE GENOMIC DNA]</scope>
    <source>
        <strain evidence="2">ATCC PRA-31</strain>
    </source>
</reference>
<feature type="region of interest" description="Disordered" evidence="1">
    <location>
        <begin position="126"/>
        <end position="145"/>
    </location>
</feature>
<evidence type="ECO:0000313" key="3">
    <source>
        <dbReference type="Proteomes" id="UP000572268"/>
    </source>
</evidence>
<proteinExistence type="predicted"/>
<accession>A0A7J6L576</accession>
<comment type="caution">
    <text evidence="2">The sequence shown here is derived from an EMBL/GenBank/DDBJ whole genome shotgun (WGS) entry which is preliminary data.</text>
</comment>
<feature type="compositionally biased region" description="Basic residues" evidence="1">
    <location>
        <begin position="130"/>
        <end position="142"/>
    </location>
</feature>
<protein>
    <submittedName>
        <fullName evidence="2">Uncharacterized protein</fullName>
    </submittedName>
</protein>
<evidence type="ECO:0000313" key="2">
    <source>
        <dbReference type="EMBL" id="KAF4654333.1"/>
    </source>
</evidence>
<dbReference type="Proteomes" id="UP000572268">
    <property type="component" value="Unassembled WGS sequence"/>
</dbReference>
<dbReference type="EMBL" id="JABANN010000729">
    <property type="protein sequence ID" value="KAF4654333.1"/>
    <property type="molecule type" value="Genomic_DNA"/>
</dbReference>
<evidence type="ECO:0000256" key="1">
    <source>
        <dbReference type="SAM" id="MobiDB-lite"/>
    </source>
</evidence>